<organism evidence="1 2">
    <name type="scientific">Undibacterium terreum</name>
    <dbReference type="NCBI Taxonomy" id="1224302"/>
    <lineage>
        <taxon>Bacteria</taxon>
        <taxon>Pseudomonadati</taxon>
        <taxon>Pseudomonadota</taxon>
        <taxon>Betaproteobacteria</taxon>
        <taxon>Burkholderiales</taxon>
        <taxon>Oxalobacteraceae</taxon>
        <taxon>Undibacterium</taxon>
    </lineage>
</organism>
<comment type="caution">
    <text evidence="1">The sequence shown here is derived from an EMBL/GenBank/DDBJ whole genome shotgun (WGS) entry which is preliminary data.</text>
</comment>
<dbReference type="AlphaFoldDB" id="A0A916XGK0"/>
<dbReference type="Proteomes" id="UP000637423">
    <property type="component" value="Unassembled WGS sequence"/>
</dbReference>
<gene>
    <name evidence="1" type="ORF">GCM10011396_16990</name>
</gene>
<sequence>MTGRLADTVLQAGSMLTFRILTFVKCRTDQLYFRAYTKIYAYAFFKKSRLAKVIWNYSWLPIQALD</sequence>
<protein>
    <submittedName>
        <fullName evidence="1">Uncharacterized protein</fullName>
    </submittedName>
</protein>
<keyword evidence="2" id="KW-1185">Reference proteome</keyword>
<proteinExistence type="predicted"/>
<accession>A0A916XGK0</accession>
<dbReference type="EMBL" id="BMED01000001">
    <property type="protein sequence ID" value="GGC70498.1"/>
    <property type="molecule type" value="Genomic_DNA"/>
</dbReference>
<evidence type="ECO:0000313" key="1">
    <source>
        <dbReference type="EMBL" id="GGC70498.1"/>
    </source>
</evidence>
<reference evidence="1" key="2">
    <citation type="submission" date="2020-09" db="EMBL/GenBank/DDBJ databases">
        <authorList>
            <person name="Sun Q."/>
            <person name="Zhou Y."/>
        </authorList>
    </citation>
    <scope>NUCLEOTIDE SEQUENCE</scope>
    <source>
        <strain evidence="1">CGMCC 1.10998</strain>
    </source>
</reference>
<name>A0A916XGK0_9BURK</name>
<evidence type="ECO:0000313" key="2">
    <source>
        <dbReference type="Proteomes" id="UP000637423"/>
    </source>
</evidence>
<reference evidence="1" key="1">
    <citation type="journal article" date="2014" name="Int. J. Syst. Evol. Microbiol.">
        <title>Complete genome sequence of Corynebacterium casei LMG S-19264T (=DSM 44701T), isolated from a smear-ripened cheese.</title>
        <authorList>
            <consortium name="US DOE Joint Genome Institute (JGI-PGF)"/>
            <person name="Walter F."/>
            <person name="Albersmeier A."/>
            <person name="Kalinowski J."/>
            <person name="Ruckert C."/>
        </authorList>
    </citation>
    <scope>NUCLEOTIDE SEQUENCE</scope>
    <source>
        <strain evidence="1">CGMCC 1.10998</strain>
    </source>
</reference>